<dbReference type="Gene3D" id="3.40.50.300">
    <property type="entry name" value="P-loop containing nucleotide triphosphate hydrolases"/>
    <property type="match status" value="1"/>
</dbReference>
<evidence type="ECO:0000313" key="4">
    <source>
        <dbReference type="EMBL" id="MBN9413613.1"/>
    </source>
</evidence>
<feature type="repeat" description="TPR" evidence="1">
    <location>
        <begin position="665"/>
        <end position="698"/>
    </location>
</feature>
<dbReference type="InterPro" id="IPR002182">
    <property type="entry name" value="NB-ARC"/>
</dbReference>
<feature type="coiled-coil region" evidence="2">
    <location>
        <begin position="545"/>
        <end position="572"/>
    </location>
</feature>
<dbReference type="Pfam" id="PF13424">
    <property type="entry name" value="TPR_12"/>
    <property type="match status" value="3"/>
</dbReference>
<dbReference type="SUPFAM" id="SSF48452">
    <property type="entry name" value="TPR-like"/>
    <property type="match status" value="2"/>
</dbReference>
<keyword evidence="2" id="KW-0175">Coiled coil</keyword>
<protein>
    <submittedName>
        <fullName evidence="4">Tetratricopeptide repeat protein</fullName>
    </submittedName>
</protein>
<dbReference type="InterPro" id="IPR011990">
    <property type="entry name" value="TPR-like_helical_dom_sf"/>
</dbReference>
<feature type="coiled-coil region" evidence="2">
    <location>
        <begin position="391"/>
        <end position="418"/>
    </location>
</feature>
<dbReference type="InterPro" id="IPR019734">
    <property type="entry name" value="TPR_rpt"/>
</dbReference>
<dbReference type="PROSITE" id="PS50005">
    <property type="entry name" value="TPR"/>
    <property type="match status" value="5"/>
</dbReference>
<evidence type="ECO:0000313" key="5">
    <source>
        <dbReference type="Proteomes" id="UP000664414"/>
    </source>
</evidence>
<dbReference type="SMART" id="SM00028">
    <property type="entry name" value="TPR"/>
    <property type="match status" value="9"/>
</dbReference>
<organism evidence="4 5">
    <name type="scientific">Candidatus Paracaedimonas acanthamoebae</name>
    <dbReference type="NCBI Taxonomy" id="244581"/>
    <lineage>
        <taxon>Bacteria</taxon>
        <taxon>Pseudomonadati</taxon>
        <taxon>Pseudomonadota</taxon>
        <taxon>Alphaproteobacteria</taxon>
        <taxon>Holosporales</taxon>
        <taxon>Caedimonadaceae</taxon>
        <taxon>Candidatus Paracaedimonas</taxon>
    </lineage>
</organism>
<feature type="repeat" description="TPR" evidence="1">
    <location>
        <begin position="539"/>
        <end position="572"/>
    </location>
</feature>
<feature type="repeat" description="TPR" evidence="1">
    <location>
        <begin position="623"/>
        <end position="656"/>
    </location>
</feature>
<feature type="domain" description="NB-ARC" evidence="3">
    <location>
        <begin position="2"/>
        <end position="144"/>
    </location>
</feature>
<proteinExistence type="predicted"/>
<dbReference type="Pfam" id="PF00931">
    <property type="entry name" value="NB-ARC"/>
    <property type="match status" value="1"/>
</dbReference>
<dbReference type="GO" id="GO:0043531">
    <property type="term" value="F:ADP binding"/>
    <property type="evidence" value="ECO:0007669"/>
    <property type="project" value="InterPro"/>
</dbReference>
<comment type="caution">
    <text evidence="4">The sequence shown here is derived from an EMBL/GenBank/DDBJ whole genome shotgun (WGS) entry which is preliminary data.</text>
</comment>
<dbReference type="SUPFAM" id="SSF52540">
    <property type="entry name" value="P-loop containing nucleoside triphosphate hydrolases"/>
    <property type="match status" value="1"/>
</dbReference>
<evidence type="ECO:0000256" key="1">
    <source>
        <dbReference type="PROSITE-ProRule" id="PRU00339"/>
    </source>
</evidence>
<feature type="repeat" description="TPR" evidence="1">
    <location>
        <begin position="459"/>
        <end position="492"/>
    </location>
</feature>
<accession>A0A8J7Q1X7</accession>
<dbReference type="Proteomes" id="UP000664414">
    <property type="component" value="Unassembled WGS sequence"/>
</dbReference>
<keyword evidence="1" id="KW-0802">TPR repeat</keyword>
<dbReference type="AlphaFoldDB" id="A0A8J7Q1X7"/>
<reference evidence="4" key="1">
    <citation type="submission" date="2021-02" db="EMBL/GenBank/DDBJ databases">
        <title>Thiocyanate and organic carbon inputs drive convergent selection for specific autotrophic Afipia and Thiobacillus strains within complex microbiomes.</title>
        <authorList>
            <person name="Huddy R.J."/>
            <person name="Sachdeva R."/>
            <person name="Kadzinga F."/>
            <person name="Kantor R.S."/>
            <person name="Harrison S.T.L."/>
            <person name="Banfield J.F."/>
        </authorList>
    </citation>
    <scope>NUCLEOTIDE SEQUENCE</scope>
    <source>
        <strain evidence="4">SCN18_10_11_15_R4_P_38_20</strain>
    </source>
</reference>
<gene>
    <name evidence="4" type="ORF">J0H12_06805</name>
</gene>
<dbReference type="Pfam" id="PF13181">
    <property type="entry name" value="TPR_8"/>
    <property type="match status" value="1"/>
</dbReference>
<feature type="repeat" description="TPR" evidence="1">
    <location>
        <begin position="420"/>
        <end position="453"/>
    </location>
</feature>
<dbReference type="InterPro" id="IPR027417">
    <property type="entry name" value="P-loop_NTPase"/>
</dbReference>
<name>A0A8J7Q1X7_9PROT</name>
<dbReference type="PANTHER" id="PTHR19959:SF119">
    <property type="entry name" value="FUNGAL LIPASE-LIKE DOMAIN-CONTAINING PROTEIN"/>
    <property type="match status" value="1"/>
</dbReference>
<dbReference type="Gene3D" id="1.25.40.10">
    <property type="entry name" value="Tetratricopeptide repeat domain"/>
    <property type="match status" value="3"/>
</dbReference>
<sequence>MQKEIKTLALVGQGGAGKTTLACQYAQSQSYQIIWEINAETRNSFIASFESLALALSRTENEKRIIKNLQEIKDTNEREKILFSFIKIHLKKYPDWLLIFDNVDTFSDIQNYFPCDSRIWGEGKIIVTTRDENIQNNNLINHVIYIDELTSIEKEQLFSSIMEINENDKEKDSIKAFLTHIPSLPLDISIAAYYLKATNISYEQYHENLKLYTPEFSNLQKDILENANKYNKTRYEIISMSVEKLIETDKNFSELLLLISLIDSQNIPRNLIDNFKNKDTTDKFIYNLKKYSLILNIENTDTFSLHRSTQEIILKHLIKVLTLKQKTAFIEKIIDVIEKYIMKIIEKEDFLKLPFLENHCLKLLSHTLLTVSMKGKLYGKVGIIAYYQDNHKKAKFYLENAKKQYDQLNKQKNEDKLNIIQIISYLGDTYRNLGDYEKAKTLLEKSLHYYPEMDPLEKAHTLLCLGNTYRNLGRYKKALIFIKESLLFYEKNHRGYVHALALLGIIEGELGNYNQAQSSFQKSLDEYAIIFPQEPAGKAWVLVYLGDLYRKMENYEEAKKKLMQGLKIHQEQFSQNHTYKAWVLAHLGNTYRDNCDYKKSIKSLQESLSIYEEFSSENPIRFAWVAMHLGDLYREIGNYERAHHFLERSRAIYEKNLPSNHPDIARILRMLGKTYQLKGNYDYAKQLFHKSQMIYENACGKNHPWLAQVFCDLGEVYLIENDFEISKNYMNKASYILRHNHHSDTFRALKILNEKYLKEKNKQQYWQFKVQAIRYLEQIFPSMKFH</sequence>
<dbReference type="PANTHER" id="PTHR19959">
    <property type="entry name" value="KINESIN LIGHT CHAIN"/>
    <property type="match status" value="1"/>
</dbReference>
<dbReference type="EMBL" id="JAFKGL010000030">
    <property type="protein sequence ID" value="MBN9413613.1"/>
    <property type="molecule type" value="Genomic_DNA"/>
</dbReference>
<evidence type="ECO:0000256" key="2">
    <source>
        <dbReference type="SAM" id="Coils"/>
    </source>
</evidence>
<evidence type="ECO:0000259" key="3">
    <source>
        <dbReference type="Pfam" id="PF00931"/>
    </source>
</evidence>